<evidence type="ECO:0000313" key="2">
    <source>
        <dbReference type="EMBL" id="OMO67069.1"/>
    </source>
</evidence>
<dbReference type="EMBL" id="AWUE01020679">
    <property type="protein sequence ID" value="OMO67069.1"/>
    <property type="molecule type" value="Genomic_DNA"/>
</dbReference>
<dbReference type="AlphaFoldDB" id="A0A1R3H9P0"/>
<protein>
    <submittedName>
        <fullName evidence="2">Uncharacterized protein</fullName>
    </submittedName>
</protein>
<organism evidence="2 3">
    <name type="scientific">Corchorus olitorius</name>
    <dbReference type="NCBI Taxonomy" id="93759"/>
    <lineage>
        <taxon>Eukaryota</taxon>
        <taxon>Viridiplantae</taxon>
        <taxon>Streptophyta</taxon>
        <taxon>Embryophyta</taxon>
        <taxon>Tracheophyta</taxon>
        <taxon>Spermatophyta</taxon>
        <taxon>Magnoliopsida</taxon>
        <taxon>eudicotyledons</taxon>
        <taxon>Gunneridae</taxon>
        <taxon>Pentapetalae</taxon>
        <taxon>rosids</taxon>
        <taxon>malvids</taxon>
        <taxon>Malvales</taxon>
        <taxon>Malvaceae</taxon>
        <taxon>Grewioideae</taxon>
        <taxon>Apeibeae</taxon>
        <taxon>Corchorus</taxon>
    </lineage>
</organism>
<feature type="compositionally biased region" description="Polar residues" evidence="1">
    <location>
        <begin position="359"/>
        <end position="369"/>
    </location>
</feature>
<dbReference type="PANTHER" id="PTHR31973:SF197">
    <property type="entry name" value="SWIM-TYPE DOMAIN-CONTAINING PROTEIN"/>
    <property type="match status" value="1"/>
</dbReference>
<dbReference type="PANTHER" id="PTHR31973">
    <property type="entry name" value="POLYPROTEIN, PUTATIVE-RELATED"/>
    <property type="match status" value="1"/>
</dbReference>
<sequence>MDKGLLKAISENMPYVESRTCARHIYARFGKTYNKVELKMQFWKCAKITNMTEFNREMEVLKQMDSDAHEHLVTNWDPRFWSLAYASDISKCDVIDNNTYECFNGVILEARHKPIISMLEDIRVYVMRRIVRNKKAAEKWKANYGPRIIAKLEKIRTRAAKWEVEWNGAAIVYDGSDLLDYIDPCYSKEVYLKAYEKLLTLVKGLKFWPEQDAEEVLPPSVPKKKGRRQIERRREKLEGRKGYKKPRIGRKMRCGICRKPGHNRSKCPANHLNMGASSKPNPKQPSSSQPNSSTVKKKGKKAMQHGVQRHYTIINPGKETQVTIGIHVDGPPQNMTSVKELKEAERRKSMHAREAATNEARTQQSRETC</sequence>
<evidence type="ECO:0000256" key="1">
    <source>
        <dbReference type="SAM" id="MobiDB-lite"/>
    </source>
</evidence>
<accession>A0A1R3H9P0</accession>
<comment type="caution">
    <text evidence="2">The sequence shown here is derived from an EMBL/GenBank/DDBJ whole genome shotgun (WGS) entry which is preliminary data.</text>
</comment>
<keyword evidence="3" id="KW-1185">Reference proteome</keyword>
<feature type="compositionally biased region" description="Basic and acidic residues" evidence="1">
    <location>
        <begin position="339"/>
        <end position="356"/>
    </location>
</feature>
<gene>
    <name evidence="2" type="ORF">COLO4_30239</name>
</gene>
<dbReference type="Proteomes" id="UP000187203">
    <property type="component" value="Unassembled WGS sequence"/>
</dbReference>
<feature type="compositionally biased region" description="Basic residues" evidence="1">
    <location>
        <begin position="242"/>
        <end position="253"/>
    </location>
</feature>
<feature type="region of interest" description="Disordered" evidence="1">
    <location>
        <begin position="327"/>
        <end position="369"/>
    </location>
</feature>
<evidence type="ECO:0000313" key="3">
    <source>
        <dbReference type="Proteomes" id="UP000187203"/>
    </source>
</evidence>
<feature type="region of interest" description="Disordered" evidence="1">
    <location>
        <begin position="218"/>
        <end position="305"/>
    </location>
</feature>
<reference evidence="3" key="1">
    <citation type="submission" date="2013-09" db="EMBL/GenBank/DDBJ databases">
        <title>Corchorus olitorius genome sequencing.</title>
        <authorList>
            <person name="Alam M."/>
            <person name="Haque M.S."/>
            <person name="Islam M.S."/>
            <person name="Emdad E.M."/>
            <person name="Islam M.M."/>
            <person name="Ahmed B."/>
            <person name="Halim A."/>
            <person name="Hossen Q.M.M."/>
            <person name="Hossain M.Z."/>
            <person name="Ahmed R."/>
            <person name="Khan M.M."/>
            <person name="Islam R."/>
            <person name="Rashid M.M."/>
            <person name="Khan S.A."/>
            <person name="Rahman M.S."/>
            <person name="Alam M."/>
            <person name="Yahiya A.S."/>
            <person name="Khan M.S."/>
            <person name="Azam M.S."/>
            <person name="Haque T."/>
            <person name="Lashkar M.Z.H."/>
            <person name="Akhand A.I."/>
            <person name="Morshed G."/>
            <person name="Roy S."/>
            <person name="Uddin K.S."/>
            <person name="Rabeya T."/>
            <person name="Hossain A.S."/>
            <person name="Chowdhury A."/>
            <person name="Snigdha A.R."/>
            <person name="Mortoza M.S."/>
            <person name="Matin S.A."/>
            <person name="Hoque S.M.E."/>
            <person name="Islam M.K."/>
            <person name="Roy D.K."/>
            <person name="Haider R."/>
            <person name="Moosa M.M."/>
            <person name="Elias S.M."/>
            <person name="Hasan A.M."/>
            <person name="Jahan S."/>
            <person name="Shafiuddin M."/>
            <person name="Mahmood N."/>
            <person name="Shommy N.S."/>
        </authorList>
    </citation>
    <scope>NUCLEOTIDE SEQUENCE [LARGE SCALE GENOMIC DNA]</scope>
    <source>
        <strain evidence="3">cv. O-4</strain>
    </source>
</reference>
<dbReference type="STRING" id="93759.A0A1R3H9P0"/>
<proteinExistence type="predicted"/>
<name>A0A1R3H9P0_9ROSI</name>
<feature type="compositionally biased region" description="Basic and acidic residues" evidence="1">
    <location>
        <begin position="228"/>
        <end position="241"/>
    </location>
</feature>
<feature type="compositionally biased region" description="Low complexity" evidence="1">
    <location>
        <begin position="277"/>
        <end position="293"/>
    </location>
</feature>
<dbReference type="OrthoDB" id="1001935at2759"/>